<dbReference type="GO" id="GO:0006281">
    <property type="term" value="P:DNA repair"/>
    <property type="evidence" value="ECO:0007669"/>
    <property type="project" value="TreeGrafter"/>
</dbReference>
<dbReference type="SFLD" id="SFLDS00003">
    <property type="entry name" value="Haloacid_Dehalogenase"/>
    <property type="match status" value="1"/>
</dbReference>
<dbReference type="OrthoDB" id="9793014at2"/>
<sequence>MAQPAQVEPTRESGAGDKPAVLFDVDGTLVDSNFHHVVAWHRAFLDIGKEVPCWRIHGLIGRSGSELVRILLGDELADAHGAQVEKAHTRYFLDSGSTLRPLPGARELLEAIARQGWRAVLATSAGEDELALLRSVLDAEDLVAAVTSAADADRAKPDPDIVASALECVGAQPSQAVFLGDTVWDVQAGRRAGVPTAAVLSGGIAREALEHAGAAAIYAGPLDVWAHLDEFSQLLRL</sequence>
<comment type="caution">
    <text evidence="1">The sequence shown here is derived from an EMBL/GenBank/DDBJ whole genome shotgun (WGS) entry which is preliminary data.</text>
</comment>
<protein>
    <recommendedName>
        <fullName evidence="3">HAD family hydrolase</fullName>
    </recommendedName>
</protein>
<dbReference type="PANTHER" id="PTHR43434:SF16">
    <property type="entry name" value="BLL8046 PROTEIN"/>
    <property type="match status" value="1"/>
</dbReference>
<dbReference type="InterPro" id="IPR023198">
    <property type="entry name" value="PGP-like_dom2"/>
</dbReference>
<dbReference type="InterPro" id="IPR036412">
    <property type="entry name" value="HAD-like_sf"/>
</dbReference>
<evidence type="ECO:0000313" key="1">
    <source>
        <dbReference type="EMBL" id="OBI42250.1"/>
    </source>
</evidence>
<dbReference type="Pfam" id="PF00702">
    <property type="entry name" value="Hydrolase"/>
    <property type="match status" value="1"/>
</dbReference>
<dbReference type="SFLD" id="SFLDG01129">
    <property type="entry name" value="C1.5:_HAD__Beta-PGM__Phosphata"/>
    <property type="match status" value="1"/>
</dbReference>
<dbReference type="GO" id="GO:0008967">
    <property type="term" value="F:phosphoglycolate phosphatase activity"/>
    <property type="evidence" value="ECO:0007669"/>
    <property type="project" value="TreeGrafter"/>
</dbReference>
<dbReference type="AlphaFoldDB" id="A0A1A2YW70"/>
<accession>A0A1A2YW70</accession>
<evidence type="ECO:0008006" key="3">
    <source>
        <dbReference type="Google" id="ProtNLM"/>
    </source>
</evidence>
<dbReference type="RefSeq" id="WP_065015831.1">
    <property type="nucleotide sequence ID" value="NZ_LZKJ01000166.1"/>
</dbReference>
<dbReference type="Gene3D" id="1.10.150.240">
    <property type="entry name" value="Putative phosphatase, domain 2"/>
    <property type="match status" value="1"/>
</dbReference>
<gene>
    <name evidence="1" type="ORF">A5707_06415</name>
</gene>
<dbReference type="InterPro" id="IPR006439">
    <property type="entry name" value="HAD-SF_hydro_IA"/>
</dbReference>
<dbReference type="InterPro" id="IPR023214">
    <property type="entry name" value="HAD_sf"/>
</dbReference>
<name>A0A1A2YW70_9MYCO</name>
<dbReference type="InterPro" id="IPR050155">
    <property type="entry name" value="HAD-like_hydrolase_sf"/>
</dbReference>
<dbReference type="Gene3D" id="3.40.50.1000">
    <property type="entry name" value="HAD superfamily/HAD-like"/>
    <property type="match status" value="1"/>
</dbReference>
<dbReference type="SFLD" id="SFLDG01135">
    <property type="entry name" value="C1.5.6:_HAD__Beta-PGM__Phospha"/>
    <property type="match status" value="1"/>
</dbReference>
<dbReference type="Proteomes" id="UP000093592">
    <property type="component" value="Unassembled WGS sequence"/>
</dbReference>
<dbReference type="NCBIfam" id="TIGR01509">
    <property type="entry name" value="HAD-SF-IA-v3"/>
    <property type="match status" value="1"/>
</dbReference>
<dbReference type="SUPFAM" id="SSF56784">
    <property type="entry name" value="HAD-like"/>
    <property type="match status" value="1"/>
</dbReference>
<dbReference type="GO" id="GO:0005829">
    <property type="term" value="C:cytosol"/>
    <property type="evidence" value="ECO:0007669"/>
    <property type="project" value="TreeGrafter"/>
</dbReference>
<dbReference type="NCBIfam" id="TIGR01549">
    <property type="entry name" value="HAD-SF-IA-v1"/>
    <property type="match status" value="1"/>
</dbReference>
<proteinExistence type="predicted"/>
<organism evidence="1 2">
    <name type="scientific">Mycobacterium kyorinense</name>
    <dbReference type="NCBI Taxonomy" id="487514"/>
    <lineage>
        <taxon>Bacteria</taxon>
        <taxon>Bacillati</taxon>
        <taxon>Actinomycetota</taxon>
        <taxon>Actinomycetes</taxon>
        <taxon>Mycobacteriales</taxon>
        <taxon>Mycobacteriaceae</taxon>
        <taxon>Mycobacterium</taxon>
    </lineage>
</organism>
<evidence type="ECO:0000313" key="2">
    <source>
        <dbReference type="Proteomes" id="UP000093592"/>
    </source>
</evidence>
<reference evidence="2" key="1">
    <citation type="submission" date="2016-06" db="EMBL/GenBank/DDBJ databases">
        <authorList>
            <person name="Sutton G."/>
            <person name="Brinkac L."/>
            <person name="Sanka R."/>
            <person name="Adams M."/>
            <person name="Lau E."/>
            <person name="Sam S."/>
            <person name="Sreng N."/>
            <person name="Him V."/>
            <person name="Kerleguer A."/>
            <person name="Cheng S."/>
        </authorList>
    </citation>
    <scope>NUCLEOTIDE SEQUENCE [LARGE SCALE GENOMIC DNA]</scope>
    <source>
        <strain evidence="2">E861</strain>
    </source>
</reference>
<dbReference type="EMBL" id="LZKJ01000166">
    <property type="protein sequence ID" value="OBI42250.1"/>
    <property type="molecule type" value="Genomic_DNA"/>
</dbReference>
<dbReference type="PANTHER" id="PTHR43434">
    <property type="entry name" value="PHOSPHOGLYCOLATE PHOSPHATASE"/>
    <property type="match status" value="1"/>
</dbReference>